<evidence type="ECO:0000256" key="5">
    <source>
        <dbReference type="ARBA" id="ARBA00022806"/>
    </source>
</evidence>
<organism evidence="12 13">
    <name type="scientific">Buchnera aphidicola</name>
    <name type="common">Lipaphis pseudobrassicae</name>
    <dbReference type="NCBI Taxonomy" id="1258543"/>
    <lineage>
        <taxon>Bacteria</taxon>
        <taxon>Pseudomonadati</taxon>
        <taxon>Pseudomonadota</taxon>
        <taxon>Gammaproteobacteria</taxon>
        <taxon>Enterobacterales</taxon>
        <taxon>Erwiniaceae</taxon>
        <taxon>Buchnera</taxon>
    </lineage>
</organism>
<dbReference type="Pfam" id="PF04257">
    <property type="entry name" value="Exonuc_V_gamma"/>
    <property type="match status" value="1"/>
</dbReference>
<dbReference type="GO" id="GO:0003678">
    <property type="term" value="F:DNA helicase activity"/>
    <property type="evidence" value="ECO:0007669"/>
    <property type="project" value="UniProtKB-UniRule"/>
</dbReference>
<evidence type="ECO:0000256" key="6">
    <source>
        <dbReference type="ARBA" id="ARBA00022839"/>
    </source>
</evidence>
<dbReference type="InterPro" id="IPR027417">
    <property type="entry name" value="P-loop_NTPase"/>
</dbReference>
<evidence type="ECO:0000259" key="11">
    <source>
        <dbReference type="Pfam" id="PF17946"/>
    </source>
</evidence>
<keyword evidence="3 10" id="KW-0227">DNA damage</keyword>
<evidence type="ECO:0000256" key="8">
    <source>
        <dbReference type="ARBA" id="ARBA00023125"/>
    </source>
</evidence>
<comment type="similarity">
    <text evidence="10">Belongs to the RecC family.</text>
</comment>
<dbReference type="SUPFAM" id="SSF52540">
    <property type="entry name" value="P-loop containing nucleoside triphosphate hydrolases"/>
    <property type="match status" value="2"/>
</dbReference>
<dbReference type="NCBIfam" id="TIGR01450">
    <property type="entry name" value="recC"/>
    <property type="match status" value="1"/>
</dbReference>
<dbReference type="Gene3D" id="1.10.10.160">
    <property type="match status" value="1"/>
</dbReference>
<keyword evidence="4 10" id="KW-0378">Hydrolase</keyword>
<dbReference type="AlphaFoldDB" id="A0A4D6Y0T3"/>
<evidence type="ECO:0000313" key="12">
    <source>
        <dbReference type="EMBL" id="QCI22293.1"/>
    </source>
</evidence>
<keyword evidence="1 10" id="KW-0540">Nuclease</keyword>
<sequence>MFIIYKSNKLDILLSKICPIIQKKPLTKIFEKEIFIHDSKILFQYLNIFIANTIGISANIVLDHPNNFILKLFQNILNKKNIKNKFTQSIIMWNIINALNKKNFFSCIKKKDNISKKFKFAYLMSKIFEQYIIYRPNWINSWEEKKNISLIDKNAIWQIELWQEIIKNIKKHDKSAYHILNLFNIFQNFHNKKKIKKNFFPSRFFIISSFSLNPFYIKIFKIISQYTNVYFLYLTPFKNNIFHLNSIQNKNISKIEKTQKNKLNNSILSLWGKYEEYYVLNIINHKNTKKINFFKKAKGNNLLSWIKNNLLKFNIINNKKIKRKCLSPTDNSISINICYSEYNEIEILYEQLLIYFNTYPDLKPSDIIVTSYSINNYISSIHSIFNSEHDKKNIPYFISKKISKKTEIILLFFNKILDLQNNRFENEEILAFLDIPEISNHFNISEKDINILYCWIEEANIRWGIDHKHKKNLFFPKDKNNTWMWGIEKLLLSYATNDTENIWNDILPCSIVNNNIRSELIGKLIIFINTLKKWQKKISNPKYLISWRSLFNDLIDDFFQSNIKTIKSVQILSKNWIEMIDEIILCKYKNKISIEILKKNFTCKIQDKNQKFLPGVVNFCHPNDVCYIPFKIICIIGANYKTIPQKNNLDSFINLLNEYPSIGDASAYEKYSHLFLQSISCAQQYFYISYIGYSIKDNRKMNPSILIDQLLNYISFNFFFIRDNNLDIENNKKQIIYYLCKNHKKQNSYKKKKIENNQNIYKKTNIQIKDKTFDNTLLKNHTSNKINLKDLIRFWKNPIRYFFNNHLKIKYVFKKTNIENTEPFSVKKLDTFEIKKNILNEIIQRRDIQKLLEYYSLSGKLPYGFFGQSFLYKIQKEMQSIANLVISYKTLSKQKKVNLTVNQFQINGILYEIQKEGLLRWQPNKINYSDRISLWIEHLIYSLQEGIGKSKIIGYRNQIWSFSVLDPKTAHNYLNQYISGYIKGSQEMILLTRSGASWFDQIYDIKNNIIKNDEKSKIKAYKRLLDTWNGNDYIQGEKEDFYIKQIIKVLNHDHIKEICQTAQRWLLPLLKNKK</sequence>
<dbReference type="GO" id="GO:0003677">
    <property type="term" value="F:DNA binding"/>
    <property type="evidence" value="ECO:0007669"/>
    <property type="project" value="UniProtKB-UniRule"/>
</dbReference>
<dbReference type="GO" id="GO:0009338">
    <property type="term" value="C:exodeoxyribonuclease V complex"/>
    <property type="evidence" value="ECO:0007669"/>
    <property type="project" value="InterPro"/>
</dbReference>
<dbReference type="RefSeq" id="WP_158356134.1">
    <property type="nucleotide sequence ID" value="NZ_CP034870.1"/>
</dbReference>
<reference evidence="12 13" key="1">
    <citation type="submission" date="2018-12" db="EMBL/GenBank/DDBJ databases">
        <authorList>
            <person name="Chong R.A."/>
        </authorList>
    </citation>
    <scope>NUCLEOTIDE SEQUENCE [LARGE SCALE GENOMIC DNA]</scope>
    <source>
        <strain evidence="12 13">Lps</strain>
    </source>
</reference>
<dbReference type="EMBL" id="CP034870">
    <property type="protein sequence ID" value="QCI22293.1"/>
    <property type="molecule type" value="Genomic_DNA"/>
</dbReference>
<dbReference type="Gene3D" id="1.10.10.990">
    <property type="match status" value="1"/>
</dbReference>
<dbReference type="InterPro" id="IPR041500">
    <property type="entry name" value="RecC_C"/>
</dbReference>
<dbReference type="GO" id="GO:0005524">
    <property type="term" value="F:ATP binding"/>
    <property type="evidence" value="ECO:0007669"/>
    <property type="project" value="UniProtKB-UniRule"/>
</dbReference>
<evidence type="ECO:0000256" key="1">
    <source>
        <dbReference type="ARBA" id="ARBA00022722"/>
    </source>
</evidence>
<proteinExistence type="inferred from homology"/>
<dbReference type="Gene3D" id="3.40.50.10930">
    <property type="match status" value="1"/>
</dbReference>
<comment type="function">
    <text evidence="10">A helicase/nuclease that prepares dsDNA breaks (DSB) for recombinational DNA repair. Binds to DSBs and unwinds DNA via a highly rapid and processive ATP-dependent bidirectional helicase activity. Unwinds dsDNA until it encounters a Chi (crossover hotspot instigator) sequence from the 3' direction. Cuts ssDNA a few nucleotides 3' to the Chi site. The properties and activities of the enzyme are changed at Chi. The Chi-altered holoenzyme produces a long 3'-ssDNA overhang and facilitates RecA-binding to the ssDNA for homologous DNA recombination and repair. Holoenzyme degrades any linearized DNA that is unable to undergo homologous recombination. In the holoenzyme this subunit recognizes the wild-type Chi sequence, and when added to isolated RecB increases its ATP-dependent helicase processivity.</text>
</comment>
<dbReference type="Proteomes" id="UP000298564">
    <property type="component" value="Chromosome"/>
</dbReference>
<dbReference type="PANTHER" id="PTHR30591:SF1">
    <property type="entry name" value="RECBCD ENZYME SUBUNIT RECC"/>
    <property type="match status" value="1"/>
</dbReference>
<dbReference type="InterPro" id="IPR011335">
    <property type="entry name" value="Restrct_endonuc-II-like"/>
</dbReference>
<keyword evidence="9 10" id="KW-0234">DNA repair</keyword>
<keyword evidence="5 10" id="KW-0347">Helicase</keyword>
<keyword evidence="2 10" id="KW-0547">Nucleotide-binding</keyword>
<dbReference type="Pfam" id="PF17946">
    <property type="entry name" value="RecC_C"/>
    <property type="match status" value="1"/>
</dbReference>
<dbReference type="PIRSF" id="PIRSF000980">
    <property type="entry name" value="RecC"/>
    <property type="match status" value="1"/>
</dbReference>
<dbReference type="Gene3D" id="3.40.50.300">
    <property type="entry name" value="P-loop containing nucleotide triphosphate hydrolases"/>
    <property type="match status" value="2"/>
</dbReference>
<dbReference type="GO" id="GO:0008854">
    <property type="term" value="F:exodeoxyribonuclease V activity"/>
    <property type="evidence" value="ECO:0007669"/>
    <property type="project" value="InterPro"/>
</dbReference>
<keyword evidence="6 10" id="KW-0269">Exonuclease</keyword>
<keyword evidence="7 10" id="KW-0067">ATP-binding</keyword>
<dbReference type="InterPro" id="IPR006697">
    <property type="entry name" value="RecC"/>
</dbReference>
<dbReference type="CDD" id="cd22353">
    <property type="entry name" value="RecC_C-like"/>
    <property type="match status" value="1"/>
</dbReference>
<evidence type="ECO:0000313" key="13">
    <source>
        <dbReference type="Proteomes" id="UP000298564"/>
    </source>
</evidence>
<protein>
    <recommendedName>
        <fullName evidence="10">RecBCD enzyme subunit RecC</fullName>
    </recommendedName>
    <alternativeName>
        <fullName evidence="10">Exonuclease V subunit RecC</fullName>
        <shortName evidence="10">ExoV subunit RecC</shortName>
    </alternativeName>
    <alternativeName>
        <fullName evidence="10">Helicase/nuclease RecBCD subunit RecC</fullName>
    </alternativeName>
</protein>
<comment type="miscellaneous">
    <text evidence="10">In the RecBCD complex, RecB has a slow 3'-5' helicase, an exonuclease activity and loads RecA onto ssDNA, RecD has a fast 5'-3' helicase activity, while RecC stimulates the ATPase and processivity of the RecB helicase and contributes to recognition of the Chi site.</text>
</comment>
<dbReference type="InterPro" id="IPR013986">
    <property type="entry name" value="DExx_box_DNA_helicase_dom_sf"/>
</dbReference>
<keyword evidence="8 10" id="KW-0238">DNA-binding</keyword>
<name>A0A4D6Y0T3_9GAMM</name>
<dbReference type="SUPFAM" id="SSF52980">
    <property type="entry name" value="Restriction endonuclease-like"/>
    <property type="match status" value="1"/>
</dbReference>
<evidence type="ECO:0000256" key="3">
    <source>
        <dbReference type="ARBA" id="ARBA00022763"/>
    </source>
</evidence>
<feature type="domain" description="RecC C-terminal" evidence="11">
    <location>
        <begin position="785"/>
        <end position="1002"/>
    </location>
</feature>
<gene>
    <name evidence="10 12" type="primary">recC</name>
    <name evidence="12" type="ORF">D9V70_02330</name>
</gene>
<reference evidence="12 13" key="2">
    <citation type="submission" date="2019-05" db="EMBL/GenBank/DDBJ databases">
        <title>Genome evolution of the obligate endosymbiont Buchnera aphidicola.</title>
        <authorList>
            <person name="Moran N.A."/>
        </authorList>
    </citation>
    <scope>NUCLEOTIDE SEQUENCE [LARGE SCALE GENOMIC DNA]</scope>
    <source>
        <strain evidence="12 13">Lps</strain>
    </source>
</reference>
<evidence type="ECO:0000256" key="2">
    <source>
        <dbReference type="ARBA" id="ARBA00022741"/>
    </source>
</evidence>
<evidence type="ECO:0000256" key="9">
    <source>
        <dbReference type="ARBA" id="ARBA00023204"/>
    </source>
</evidence>
<dbReference type="PANTHER" id="PTHR30591">
    <property type="entry name" value="RECBCD ENZYME SUBUNIT RECC"/>
    <property type="match status" value="1"/>
</dbReference>
<accession>A0A4D6Y0T3</accession>
<dbReference type="GO" id="GO:0000724">
    <property type="term" value="P:double-strand break repair via homologous recombination"/>
    <property type="evidence" value="ECO:0007669"/>
    <property type="project" value="UniProtKB-UniRule"/>
</dbReference>
<dbReference type="OrthoDB" id="9762834at2"/>
<evidence type="ECO:0000256" key="10">
    <source>
        <dbReference type="HAMAP-Rule" id="MF_01486"/>
    </source>
</evidence>
<dbReference type="HAMAP" id="MF_01486">
    <property type="entry name" value="RecC"/>
    <property type="match status" value="1"/>
</dbReference>
<evidence type="ECO:0000256" key="7">
    <source>
        <dbReference type="ARBA" id="ARBA00022840"/>
    </source>
</evidence>
<comment type="subunit">
    <text evidence="10">Heterotrimer of RecB, RecC and RecD. All subunits contribute to DNA-binding.</text>
</comment>
<evidence type="ECO:0000256" key="4">
    <source>
        <dbReference type="ARBA" id="ARBA00022801"/>
    </source>
</evidence>